<dbReference type="EMBL" id="CAEZVN010000121">
    <property type="protein sequence ID" value="CAB4638583.1"/>
    <property type="molecule type" value="Genomic_DNA"/>
</dbReference>
<protein>
    <submittedName>
        <fullName evidence="2">Unannotated protein</fullName>
    </submittedName>
</protein>
<gene>
    <name evidence="2" type="ORF">UFOPK2001_01011</name>
</gene>
<evidence type="ECO:0000313" key="2">
    <source>
        <dbReference type="EMBL" id="CAB4638583.1"/>
    </source>
</evidence>
<proteinExistence type="predicted"/>
<dbReference type="AlphaFoldDB" id="A0A6J6JRF6"/>
<accession>A0A6J6JRF6</accession>
<feature type="region of interest" description="Disordered" evidence="1">
    <location>
        <begin position="61"/>
        <end position="115"/>
    </location>
</feature>
<evidence type="ECO:0000256" key="1">
    <source>
        <dbReference type="SAM" id="MobiDB-lite"/>
    </source>
</evidence>
<name>A0A6J6JRF6_9ZZZZ</name>
<reference evidence="2" key="1">
    <citation type="submission" date="2020-05" db="EMBL/GenBank/DDBJ databases">
        <authorList>
            <person name="Chiriac C."/>
            <person name="Salcher M."/>
            <person name="Ghai R."/>
            <person name="Kavagutti S V."/>
        </authorList>
    </citation>
    <scope>NUCLEOTIDE SEQUENCE</scope>
</reference>
<sequence length="176" mass="18815">MPASVNACSKMRFCESVSTVEPDFDETTIAVLFRSPARASPTWSASVESRTTNSTPAVRVMTSGASDEPPIPQRTKRVTPLAANSSRKAMIESIRGAESSAELTHPSRIDDSASASLPHRVKSLAAMRLATLSATKTGTNSATAPDAVPEVTTFRVIITLLPSVRCQRSRQARSKK</sequence>
<organism evidence="2">
    <name type="scientific">freshwater metagenome</name>
    <dbReference type="NCBI Taxonomy" id="449393"/>
    <lineage>
        <taxon>unclassified sequences</taxon>
        <taxon>metagenomes</taxon>
        <taxon>ecological metagenomes</taxon>
    </lineage>
</organism>